<reference evidence="1 2" key="1">
    <citation type="submission" date="2021-06" db="EMBL/GenBank/DDBJ databases">
        <title>Caerostris extrusa draft genome.</title>
        <authorList>
            <person name="Kono N."/>
            <person name="Arakawa K."/>
        </authorList>
    </citation>
    <scope>NUCLEOTIDE SEQUENCE [LARGE SCALE GENOMIC DNA]</scope>
</reference>
<dbReference type="EMBL" id="BPLR01017266">
    <property type="protein sequence ID" value="GIY89868.1"/>
    <property type="molecule type" value="Genomic_DNA"/>
</dbReference>
<comment type="caution">
    <text evidence="1">The sequence shown here is derived from an EMBL/GenBank/DDBJ whole genome shotgun (WGS) entry which is preliminary data.</text>
</comment>
<gene>
    <name evidence="1" type="ORF">CEXT_114781</name>
</gene>
<proteinExistence type="predicted"/>
<organism evidence="1 2">
    <name type="scientific">Caerostris extrusa</name>
    <name type="common">Bark spider</name>
    <name type="synonym">Caerostris bankana</name>
    <dbReference type="NCBI Taxonomy" id="172846"/>
    <lineage>
        <taxon>Eukaryota</taxon>
        <taxon>Metazoa</taxon>
        <taxon>Ecdysozoa</taxon>
        <taxon>Arthropoda</taxon>
        <taxon>Chelicerata</taxon>
        <taxon>Arachnida</taxon>
        <taxon>Araneae</taxon>
        <taxon>Araneomorphae</taxon>
        <taxon>Entelegynae</taxon>
        <taxon>Araneoidea</taxon>
        <taxon>Araneidae</taxon>
        <taxon>Caerostris</taxon>
    </lineage>
</organism>
<sequence>MHFKVAPNIIWVRSRCPISSDDFSNNACSLLMNTKKRIVAYSHTSSSLYLLPLSGSKVDLQEEGAALICCPSLTANGLIIKEEAAKSCSVVIVVLYTFRCLSHQSSRIVTGIPPLSSHLPMSRVQKKRVTHCSSSQASFTKEGALPLWRLMIEWLGKLSGG</sequence>
<dbReference type="AlphaFoldDB" id="A0AAV4X7T5"/>
<protein>
    <submittedName>
        <fullName evidence="1">Uncharacterized protein</fullName>
    </submittedName>
</protein>
<dbReference type="Proteomes" id="UP001054945">
    <property type="component" value="Unassembled WGS sequence"/>
</dbReference>
<evidence type="ECO:0000313" key="1">
    <source>
        <dbReference type="EMBL" id="GIY89868.1"/>
    </source>
</evidence>
<accession>A0AAV4X7T5</accession>
<keyword evidence="2" id="KW-1185">Reference proteome</keyword>
<evidence type="ECO:0000313" key="2">
    <source>
        <dbReference type="Proteomes" id="UP001054945"/>
    </source>
</evidence>
<name>A0AAV4X7T5_CAEEX</name>